<dbReference type="GO" id="GO:0046872">
    <property type="term" value="F:metal ion binding"/>
    <property type="evidence" value="ECO:0007669"/>
    <property type="project" value="UniProtKB-KW"/>
</dbReference>
<dbReference type="EMBL" id="CAJNOJ010000103">
    <property type="protein sequence ID" value="CAF1115355.1"/>
    <property type="molecule type" value="Genomic_DNA"/>
</dbReference>
<dbReference type="Pfam" id="PF14226">
    <property type="entry name" value="DIOX_N"/>
    <property type="match status" value="1"/>
</dbReference>
<sequence>MFTQIPLIDFGPFLHGTDEDRQHVADQIGEVCHNVGFFYLSNHDVPSSLVERVYKEAERFFAQSIEEKMKLYIGSCPYKNNRGYTPMLEEKLSPKGDLKEGFDLAMELPADDQDRTDRDATLYGPNFWPENLPGFRECIYDEYYLSMVVLGHRVLEAFALSLHLPFDYFKSMCRKPMVTMRLLHYPSQPIVYDEDQLGCGAHTDYECFTLLSQSNQSGLQVLNNQGQWVNATPIPNTFVVNIGDLMQRWTNDQFKSTTHRVINTSGTERYSIPVFFGPDFFAEIKCLSKDQIPKYEPVVAGKYLIGRFDDTYQYRQTNSQSSPNSTL</sequence>
<comment type="similarity">
    <text evidence="1 5">Belongs to the iron/ascorbate-dependent oxidoreductase family.</text>
</comment>
<evidence type="ECO:0000256" key="1">
    <source>
        <dbReference type="ARBA" id="ARBA00008056"/>
    </source>
</evidence>
<organism evidence="8 10">
    <name type="scientific">Adineta ricciae</name>
    <name type="common">Rotifer</name>
    <dbReference type="NCBI Taxonomy" id="249248"/>
    <lineage>
        <taxon>Eukaryota</taxon>
        <taxon>Metazoa</taxon>
        <taxon>Spiralia</taxon>
        <taxon>Gnathifera</taxon>
        <taxon>Rotifera</taxon>
        <taxon>Eurotatoria</taxon>
        <taxon>Bdelloidea</taxon>
        <taxon>Adinetida</taxon>
        <taxon>Adinetidae</taxon>
        <taxon>Adineta</taxon>
    </lineage>
</organism>
<dbReference type="Gene3D" id="2.60.120.330">
    <property type="entry name" value="B-lactam Antibiotic, Isopenicillin N Synthase, Chain"/>
    <property type="match status" value="1"/>
</dbReference>
<evidence type="ECO:0000256" key="3">
    <source>
        <dbReference type="ARBA" id="ARBA00023002"/>
    </source>
</evidence>
<dbReference type="PRINTS" id="PR00682">
    <property type="entry name" value="IPNSYNTHASE"/>
</dbReference>
<keyword evidence="3 5" id="KW-0560">Oxidoreductase</keyword>
<keyword evidence="4 5" id="KW-0408">Iron</keyword>
<gene>
    <name evidence="8" type="ORF">EDS130_LOCUS20755</name>
    <name evidence="7" type="ORF">XAT740_LOCUS4698</name>
</gene>
<dbReference type="AlphaFoldDB" id="A0A814Q7C1"/>
<evidence type="ECO:0000256" key="5">
    <source>
        <dbReference type="RuleBase" id="RU003682"/>
    </source>
</evidence>
<dbReference type="InterPro" id="IPR044861">
    <property type="entry name" value="IPNS-like_FE2OG_OXY"/>
</dbReference>
<dbReference type="PANTHER" id="PTHR10209">
    <property type="entry name" value="OXIDOREDUCTASE, 2OG-FE II OXYGENASE FAMILY PROTEIN"/>
    <property type="match status" value="1"/>
</dbReference>
<proteinExistence type="inferred from homology"/>
<evidence type="ECO:0000256" key="4">
    <source>
        <dbReference type="ARBA" id="ARBA00023004"/>
    </source>
</evidence>
<evidence type="ECO:0000313" key="9">
    <source>
        <dbReference type="Proteomes" id="UP000663828"/>
    </source>
</evidence>
<dbReference type="Proteomes" id="UP000663828">
    <property type="component" value="Unassembled WGS sequence"/>
</dbReference>
<comment type="caution">
    <text evidence="8">The sequence shown here is derived from an EMBL/GenBank/DDBJ whole genome shotgun (WGS) entry which is preliminary data.</text>
</comment>
<dbReference type="PROSITE" id="PS51471">
    <property type="entry name" value="FE2OG_OXY"/>
    <property type="match status" value="1"/>
</dbReference>
<dbReference type="Pfam" id="PF03171">
    <property type="entry name" value="2OG-FeII_Oxy"/>
    <property type="match status" value="1"/>
</dbReference>
<evidence type="ECO:0000313" key="8">
    <source>
        <dbReference type="EMBL" id="CAF1115355.1"/>
    </source>
</evidence>
<dbReference type="PANTHER" id="PTHR10209:SF881">
    <property type="entry name" value="FI07970P-RELATED"/>
    <property type="match status" value="1"/>
</dbReference>
<reference evidence="8" key="1">
    <citation type="submission" date="2021-02" db="EMBL/GenBank/DDBJ databases">
        <authorList>
            <person name="Nowell W R."/>
        </authorList>
    </citation>
    <scope>NUCLEOTIDE SEQUENCE</scope>
</reference>
<dbReference type="GO" id="GO:0016491">
    <property type="term" value="F:oxidoreductase activity"/>
    <property type="evidence" value="ECO:0007669"/>
    <property type="project" value="UniProtKB-KW"/>
</dbReference>
<evidence type="ECO:0000259" key="6">
    <source>
        <dbReference type="PROSITE" id="PS51471"/>
    </source>
</evidence>
<evidence type="ECO:0000256" key="2">
    <source>
        <dbReference type="ARBA" id="ARBA00022723"/>
    </source>
</evidence>
<feature type="domain" description="Fe2OG dioxygenase" evidence="6">
    <location>
        <begin position="175"/>
        <end position="278"/>
    </location>
</feature>
<dbReference type="OrthoDB" id="288590at2759"/>
<dbReference type="InterPro" id="IPR005123">
    <property type="entry name" value="Oxoglu/Fe-dep_dioxygenase_dom"/>
</dbReference>
<dbReference type="EMBL" id="CAJNOR010000196">
    <property type="protein sequence ID" value="CAF0835749.1"/>
    <property type="molecule type" value="Genomic_DNA"/>
</dbReference>
<dbReference type="InterPro" id="IPR027443">
    <property type="entry name" value="IPNS-like_sf"/>
</dbReference>
<accession>A0A814Q7C1</accession>
<name>A0A814Q7C1_ADIRI</name>
<dbReference type="InterPro" id="IPR026992">
    <property type="entry name" value="DIOX_N"/>
</dbReference>
<keyword evidence="2 5" id="KW-0479">Metal-binding</keyword>
<keyword evidence="9" id="KW-1185">Reference proteome</keyword>
<dbReference type="SUPFAM" id="SSF51197">
    <property type="entry name" value="Clavaminate synthase-like"/>
    <property type="match status" value="1"/>
</dbReference>
<evidence type="ECO:0000313" key="7">
    <source>
        <dbReference type="EMBL" id="CAF0835749.1"/>
    </source>
</evidence>
<dbReference type="Proteomes" id="UP000663852">
    <property type="component" value="Unassembled WGS sequence"/>
</dbReference>
<protein>
    <recommendedName>
        <fullName evidence="6">Fe2OG dioxygenase domain-containing protein</fullName>
    </recommendedName>
</protein>
<evidence type="ECO:0000313" key="10">
    <source>
        <dbReference type="Proteomes" id="UP000663852"/>
    </source>
</evidence>